<comment type="catalytic activity">
    <reaction evidence="1">
        <text>Co-precorrin-5B + S-adenosyl-L-methionine = Co-precorrin-6A + S-adenosyl-L-homocysteine</text>
        <dbReference type="Rhea" id="RHEA:26285"/>
        <dbReference type="ChEBI" id="CHEBI:57856"/>
        <dbReference type="ChEBI" id="CHEBI:59789"/>
        <dbReference type="ChEBI" id="CHEBI:60063"/>
        <dbReference type="ChEBI" id="CHEBI:60064"/>
        <dbReference type="EC" id="2.1.1.195"/>
    </reaction>
</comment>
<keyword evidence="1 2" id="KW-0489">Methyltransferase</keyword>
<protein>
    <recommendedName>
        <fullName evidence="1">Cobalt-precorrin-5B C(1)-methyltransferase</fullName>
        <ecNumber evidence="1">2.1.1.195</ecNumber>
    </recommendedName>
    <alternativeName>
        <fullName evidence="1">Cobalt-precorrin-6A synthase</fullName>
    </alternativeName>
</protein>
<keyword evidence="3" id="KW-1185">Reference proteome</keyword>
<dbReference type="Gene3D" id="3.30.2110.10">
    <property type="entry name" value="CbiD-like"/>
    <property type="match status" value="1"/>
</dbReference>
<comment type="similarity">
    <text evidence="1">Belongs to the CbiD family.</text>
</comment>
<dbReference type="EMBL" id="AP023367">
    <property type="protein sequence ID" value="BCJ96401.1"/>
    <property type="molecule type" value="Genomic_DNA"/>
</dbReference>
<keyword evidence="1 2" id="KW-0808">Transferase</keyword>
<keyword evidence="1" id="KW-0169">Cobalamin biosynthesis</keyword>
<dbReference type="Pfam" id="PF01888">
    <property type="entry name" value="CbiD"/>
    <property type="match status" value="1"/>
</dbReference>
<dbReference type="InterPro" id="IPR002748">
    <property type="entry name" value="CbiD"/>
</dbReference>
<dbReference type="EC" id="2.1.1.195" evidence="1"/>
<reference evidence="2 3" key="1">
    <citation type="journal article" date="2016" name="Int. J. Syst. Evol. Microbiol.">
        <title>Descriptions of Anaerotaenia torta gen. nov., sp. nov. and Anaerocolumna cellulosilytica gen. nov., sp. nov. isolated from a methanogenic reactor of cattle waste.</title>
        <authorList>
            <person name="Uek A."/>
            <person name="Ohtaki Y."/>
            <person name="Kaku N."/>
            <person name="Ueki K."/>
        </authorList>
    </citation>
    <scope>NUCLEOTIDE SEQUENCE [LARGE SCALE GENOMIC DNA]</scope>
    <source>
        <strain evidence="2 3">SN021</strain>
    </source>
</reference>
<dbReference type="InterPro" id="IPR036074">
    <property type="entry name" value="CbiD_sf"/>
</dbReference>
<dbReference type="PANTHER" id="PTHR35863">
    <property type="entry name" value="COBALT-PRECORRIN-5B C(1)-METHYLTRANSFERASE"/>
    <property type="match status" value="1"/>
</dbReference>
<dbReference type="SUPFAM" id="SSF111342">
    <property type="entry name" value="CbiD-like"/>
    <property type="match status" value="1"/>
</dbReference>
<dbReference type="PANTHER" id="PTHR35863:SF1">
    <property type="entry name" value="COBALT-PRECORRIN-5B C(1)-METHYLTRANSFERASE"/>
    <property type="match status" value="1"/>
</dbReference>
<proteinExistence type="inferred from homology"/>
<dbReference type="Proteomes" id="UP000515561">
    <property type="component" value="Chromosome"/>
</dbReference>
<sequence>MPPFAAEGEAVIFEQYIFKENKKLRCGYTTGSCATAAAKAAALTLLTGREAAEVTIDTPKGIRLTLEVKELTRTEEEVTCAIKKDAGDDVDVTHGILIFATVRKVRQGILIDGGTGVGRVTKQGLDQPVGAAAINRVPRQMIEHEVLKVCDEADYEGGLEVIISIPKGEALAKKTFNPRLGITGGISILGTSGIVEPMSEAALVETIRAEMRMLSLAGKKYLAATPGNYGEAYAGSTLKLQGEYTVKCSNFIGETIDMAYECELEGLLLVGHIGKFVKLAGGVMNTHSKFADCRLELLCTCCLLAGGAQELLEQILACVTTDEALDSIKNAGILTKTMDILMEKIEYHIKHRAYEGLKIGAVVFSNTHGFLGQTKEASYLIERLK</sequence>
<comment type="pathway">
    <text evidence="1">Cofactor biosynthesis; adenosylcobalamin biosynthesis; cob(II)yrinate a,c-diamide from sirohydrochlorin (anaerobic route): step 6/10.</text>
</comment>
<keyword evidence="1" id="KW-0949">S-adenosyl-L-methionine</keyword>
<dbReference type="GO" id="GO:0032259">
    <property type="term" value="P:methylation"/>
    <property type="evidence" value="ECO:0007669"/>
    <property type="project" value="UniProtKB-KW"/>
</dbReference>
<dbReference type="NCBIfam" id="TIGR00312">
    <property type="entry name" value="cbiD"/>
    <property type="match status" value="1"/>
</dbReference>
<dbReference type="GO" id="GO:0008168">
    <property type="term" value="F:methyltransferase activity"/>
    <property type="evidence" value="ECO:0007669"/>
    <property type="project" value="UniProtKB-UniRule"/>
</dbReference>
<dbReference type="RefSeq" id="WP_243182307.1">
    <property type="nucleotide sequence ID" value="NZ_AP023367.1"/>
</dbReference>
<gene>
    <name evidence="1 2" type="primary">cbiD</name>
    <name evidence="2" type="ORF">acsn021_39700</name>
</gene>
<comment type="function">
    <text evidence="1">Catalyzes the methylation of C-1 in cobalt-precorrin-5B to form cobalt-precorrin-6A.</text>
</comment>
<dbReference type="GO" id="GO:0019251">
    <property type="term" value="P:anaerobic cobalamin biosynthetic process"/>
    <property type="evidence" value="ECO:0007669"/>
    <property type="project" value="UniProtKB-UniRule"/>
</dbReference>
<evidence type="ECO:0000256" key="1">
    <source>
        <dbReference type="HAMAP-Rule" id="MF_00787"/>
    </source>
</evidence>
<evidence type="ECO:0000313" key="3">
    <source>
        <dbReference type="Proteomes" id="UP000515561"/>
    </source>
</evidence>
<evidence type="ECO:0000313" key="2">
    <source>
        <dbReference type="EMBL" id="BCJ96401.1"/>
    </source>
</evidence>
<dbReference type="KEGG" id="acel:acsn021_39700"/>
<dbReference type="UniPathway" id="UPA00148">
    <property type="reaction ID" value="UER00227"/>
</dbReference>
<dbReference type="HAMAP" id="MF_00787">
    <property type="entry name" value="CbiD"/>
    <property type="match status" value="1"/>
</dbReference>
<dbReference type="AlphaFoldDB" id="A0A6S6RCC9"/>
<organism evidence="2 3">
    <name type="scientific">Anaerocolumna cellulosilytica</name>
    <dbReference type="NCBI Taxonomy" id="433286"/>
    <lineage>
        <taxon>Bacteria</taxon>
        <taxon>Bacillati</taxon>
        <taxon>Bacillota</taxon>
        <taxon>Clostridia</taxon>
        <taxon>Lachnospirales</taxon>
        <taxon>Lachnospiraceae</taxon>
        <taxon>Anaerocolumna</taxon>
    </lineage>
</organism>
<name>A0A6S6RCC9_9FIRM</name>
<accession>A0A6S6RCC9</accession>
<dbReference type="PIRSF" id="PIRSF026782">
    <property type="entry name" value="CbiD"/>
    <property type="match status" value="1"/>
</dbReference>